<proteinExistence type="predicted"/>
<sequence length="42" mass="4916">MTIQRAHISLNLCDRPVLKGSFGYEWMISYEAKCACFENYLL</sequence>
<gene>
    <name evidence="1" type="ORF">B0E34_09280</name>
</gene>
<evidence type="ECO:0000313" key="2">
    <source>
        <dbReference type="Proteomes" id="UP000196355"/>
    </source>
</evidence>
<name>A0A202C251_9FLAO</name>
<keyword evidence="2" id="KW-1185">Reference proteome</keyword>
<accession>A0A202C251</accession>
<protein>
    <submittedName>
        <fullName evidence="1">Penicillin-binding protein</fullName>
    </submittedName>
</protein>
<dbReference type="Proteomes" id="UP000196355">
    <property type="component" value="Unassembled WGS sequence"/>
</dbReference>
<dbReference type="EMBL" id="MVAG01000113">
    <property type="protein sequence ID" value="OVE57774.1"/>
    <property type="molecule type" value="Genomic_DNA"/>
</dbReference>
<organism evidence="1 2">
    <name type="scientific">Chryseobacterium mucoviscidosis</name>
    <dbReference type="NCBI Taxonomy" id="1945581"/>
    <lineage>
        <taxon>Bacteria</taxon>
        <taxon>Pseudomonadati</taxon>
        <taxon>Bacteroidota</taxon>
        <taxon>Flavobacteriia</taxon>
        <taxon>Flavobacteriales</taxon>
        <taxon>Weeksellaceae</taxon>
        <taxon>Chryseobacterium group</taxon>
        <taxon>Chryseobacterium</taxon>
    </lineage>
</organism>
<reference evidence="2" key="1">
    <citation type="submission" date="2017-02" db="EMBL/GenBank/DDBJ databases">
        <authorList>
            <person name="Tetz G."/>
            <person name="Tetz V."/>
        </authorList>
    </citation>
    <scope>NUCLEOTIDE SEQUENCE [LARGE SCALE GENOMIC DNA]</scope>
    <source>
        <strain evidence="2">VT16-26</strain>
    </source>
</reference>
<dbReference type="AlphaFoldDB" id="A0A202C251"/>
<comment type="caution">
    <text evidence="1">The sequence shown here is derived from an EMBL/GenBank/DDBJ whole genome shotgun (WGS) entry which is preliminary data.</text>
</comment>
<evidence type="ECO:0000313" key="1">
    <source>
        <dbReference type="EMBL" id="OVE57774.1"/>
    </source>
</evidence>